<evidence type="ECO:0000313" key="1">
    <source>
        <dbReference type="EMBL" id="MFM9332244.1"/>
    </source>
</evidence>
<dbReference type="EC" id="6.1.1.1" evidence="1"/>
<sequence>MEWNKLTKEQQQEVERQYSILRSGAAQVVPEEALKQKIADAIAEGRPLNVKLGMDPSAPDIHVGHTVVLHKLRQFQECGHRVQLIIGDFTGRIGDPTGKSETRKQLTEEDVGRNAETYRKQIYKILDPVLTEVHFNSKWLAPLTFADVVGLAAKTTVARMLERDDFQKRYTGGQAIHIHEFFYPLMQGYDSVALQTDVELGGTDQTFNLLMGRTLQKEYGLSSQVAMTMPLLEGLDGVNKMSKSLGNYIGIDEAPNEIYGKAMSIPDELMLKFYQLATDRTPEELEVLAAGLQEGRIHPRDAKMALAHTLVRLYHGEKQAEAAERHFVTVFRERRLPAEIPEAVLNRSELGENGAIRVTKLLVSLGLTPSNGEARRSIQGGAVRLNEVRVEEPLAEVAPADGDVIQVGKRSFARIRLL</sequence>
<accession>A0ACC7P7L7</accession>
<dbReference type="EMBL" id="JBJURJ010000028">
    <property type="protein sequence ID" value="MFM9332244.1"/>
    <property type="molecule type" value="Genomic_DNA"/>
</dbReference>
<name>A0ACC7P7L7_9BACL</name>
<protein>
    <submittedName>
        <fullName evidence="1">Tyrosine--tRNA ligase</fullName>
        <ecNumber evidence="1">6.1.1.1</ecNumber>
    </submittedName>
</protein>
<comment type="caution">
    <text evidence="1">The sequence shown here is derived from an EMBL/GenBank/DDBJ whole genome shotgun (WGS) entry which is preliminary data.</text>
</comment>
<keyword evidence="2" id="KW-1185">Reference proteome</keyword>
<gene>
    <name evidence="1" type="primary">tyrS</name>
    <name evidence="1" type="ORF">ACI1P1_28515</name>
</gene>
<proteinExistence type="predicted"/>
<keyword evidence="1" id="KW-0436">Ligase</keyword>
<organism evidence="1 2">
    <name type="scientific">Paenibacillus mesotrionivorans</name>
    <dbReference type="NCBI Taxonomy" id="3160968"/>
    <lineage>
        <taxon>Bacteria</taxon>
        <taxon>Bacillati</taxon>
        <taxon>Bacillota</taxon>
        <taxon>Bacilli</taxon>
        <taxon>Bacillales</taxon>
        <taxon>Paenibacillaceae</taxon>
        <taxon>Paenibacillus</taxon>
    </lineage>
</organism>
<dbReference type="Proteomes" id="UP001631969">
    <property type="component" value="Unassembled WGS sequence"/>
</dbReference>
<evidence type="ECO:0000313" key="2">
    <source>
        <dbReference type="Proteomes" id="UP001631969"/>
    </source>
</evidence>
<reference evidence="1" key="1">
    <citation type="submission" date="2024-12" db="EMBL/GenBank/DDBJ databases">
        <authorList>
            <person name="Wu N."/>
        </authorList>
    </citation>
    <scope>NUCLEOTIDE SEQUENCE</scope>
    <source>
        <strain evidence="1">P15</strain>
    </source>
</reference>